<evidence type="ECO:0000313" key="2">
    <source>
        <dbReference type="Proteomes" id="UP000095280"/>
    </source>
</evidence>
<evidence type="ECO:0000256" key="1">
    <source>
        <dbReference type="SAM" id="MobiDB-lite"/>
    </source>
</evidence>
<sequence length="281" mass="29634">MSGRGGEKIRYAKQEIPHVLQSARNRAAAAAAADASGPNGVSKPTGSRASVCTLAEPITATSSWQQQQQQKTARLAAGAADSAAAYTRLSSKQQQQRSRTAAPPRKGWAPGDQDITIRTQTGDLSILQLGGGGNGDSNEDDASQIDEEELLPPPSGSTDDNDGSDVLDANWTAFVGGGGASSDARVVLQLRKSLGPAYDEGHKLDYIIQRIMELSVGQRDKLMQAFAHIDQQQQQPAKSAANLANEAIAEANQPPKQQPAAQAAVGHVIRLRLHSNWGTQA</sequence>
<dbReference type="AlphaFoldDB" id="A0A1I8HZ51"/>
<dbReference type="Proteomes" id="UP000095280">
    <property type="component" value="Unplaced"/>
</dbReference>
<feature type="region of interest" description="Disordered" evidence="1">
    <location>
        <begin position="60"/>
        <end position="165"/>
    </location>
</feature>
<feature type="region of interest" description="Disordered" evidence="1">
    <location>
        <begin position="27"/>
        <end position="48"/>
    </location>
</feature>
<keyword evidence="2" id="KW-1185">Reference proteome</keyword>
<proteinExistence type="predicted"/>
<feature type="compositionally biased region" description="Acidic residues" evidence="1">
    <location>
        <begin position="137"/>
        <end position="150"/>
    </location>
</feature>
<dbReference type="WBParaSite" id="maker-uti_cns_0008699-snap-gene-0.4-mRNA-1">
    <property type="protein sequence ID" value="maker-uti_cns_0008699-snap-gene-0.4-mRNA-1"/>
    <property type="gene ID" value="maker-uti_cns_0008699-snap-gene-0.4"/>
</dbReference>
<name>A0A1I8HZ51_9PLAT</name>
<protein>
    <submittedName>
        <fullName evidence="3">Uncharacterized protein</fullName>
    </submittedName>
</protein>
<evidence type="ECO:0000313" key="3">
    <source>
        <dbReference type="WBParaSite" id="maker-uti_cns_0008699-snap-gene-0.4-mRNA-1"/>
    </source>
</evidence>
<accession>A0A1I8HZ51</accession>
<organism evidence="2 3">
    <name type="scientific">Macrostomum lignano</name>
    <dbReference type="NCBI Taxonomy" id="282301"/>
    <lineage>
        <taxon>Eukaryota</taxon>
        <taxon>Metazoa</taxon>
        <taxon>Spiralia</taxon>
        <taxon>Lophotrochozoa</taxon>
        <taxon>Platyhelminthes</taxon>
        <taxon>Rhabditophora</taxon>
        <taxon>Macrostomorpha</taxon>
        <taxon>Macrostomida</taxon>
        <taxon>Macrostomidae</taxon>
        <taxon>Macrostomum</taxon>
    </lineage>
</organism>
<feature type="compositionally biased region" description="Low complexity" evidence="1">
    <location>
        <begin position="65"/>
        <end position="99"/>
    </location>
</feature>
<reference evidence="3" key="1">
    <citation type="submission" date="2016-11" db="UniProtKB">
        <authorList>
            <consortium name="WormBaseParasite"/>
        </authorList>
    </citation>
    <scope>IDENTIFICATION</scope>
</reference>